<evidence type="ECO:0000313" key="3">
    <source>
        <dbReference type="EMBL" id="CAK0827075.1"/>
    </source>
</evidence>
<reference evidence="3" key="1">
    <citation type="submission" date="2023-10" db="EMBL/GenBank/DDBJ databases">
        <authorList>
            <person name="Chen Y."/>
            <person name="Shah S."/>
            <person name="Dougan E. K."/>
            <person name="Thang M."/>
            <person name="Chan C."/>
        </authorList>
    </citation>
    <scope>NUCLEOTIDE SEQUENCE [LARGE SCALE GENOMIC DNA]</scope>
</reference>
<feature type="domain" description="Cupin-like" evidence="2">
    <location>
        <begin position="28"/>
        <end position="69"/>
    </location>
</feature>
<accession>A0ABN9SBC5</accession>
<gene>
    <name evidence="3" type="ORF">PCOR1329_LOCUS26697</name>
</gene>
<dbReference type="Pfam" id="PF13621">
    <property type="entry name" value="Cupin_8"/>
    <property type="match status" value="1"/>
</dbReference>
<dbReference type="InterPro" id="IPR014710">
    <property type="entry name" value="RmlC-like_jellyroll"/>
</dbReference>
<dbReference type="InterPro" id="IPR041667">
    <property type="entry name" value="Cupin_8"/>
</dbReference>
<dbReference type="SUPFAM" id="SSF51197">
    <property type="entry name" value="Clavaminate synthase-like"/>
    <property type="match status" value="1"/>
</dbReference>
<feature type="region of interest" description="Disordered" evidence="1">
    <location>
        <begin position="67"/>
        <end position="99"/>
    </location>
</feature>
<dbReference type="Proteomes" id="UP001189429">
    <property type="component" value="Unassembled WGS sequence"/>
</dbReference>
<dbReference type="EMBL" id="CAUYUJ010009546">
    <property type="protein sequence ID" value="CAK0827075.1"/>
    <property type="molecule type" value="Genomic_DNA"/>
</dbReference>
<feature type="region of interest" description="Disordered" evidence="1">
    <location>
        <begin position="1"/>
        <end position="29"/>
    </location>
</feature>
<proteinExistence type="predicted"/>
<evidence type="ECO:0000259" key="2">
    <source>
        <dbReference type="Pfam" id="PF13621"/>
    </source>
</evidence>
<sequence length="99" mass="11034">MPQDAARSPISAGAAQKRRAPQIPRGRGAYSRLHYDQNANLYLQVRGAKRWLIFPPECGPMLYPYPKGHPLDRKARLDPEEPVALPGGGERRHGPALQQ</sequence>
<keyword evidence="4" id="KW-1185">Reference proteome</keyword>
<feature type="compositionally biased region" description="Basic and acidic residues" evidence="1">
    <location>
        <begin position="69"/>
        <end position="79"/>
    </location>
</feature>
<evidence type="ECO:0000256" key="1">
    <source>
        <dbReference type="SAM" id="MobiDB-lite"/>
    </source>
</evidence>
<protein>
    <recommendedName>
        <fullName evidence="2">Cupin-like domain-containing protein</fullName>
    </recommendedName>
</protein>
<organism evidence="3 4">
    <name type="scientific">Prorocentrum cordatum</name>
    <dbReference type="NCBI Taxonomy" id="2364126"/>
    <lineage>
        <taxon>Eukaryota</taxon>
        <taxon>Sar</taxon>
        <taxon>Alveolata</taxon>
        <taxon>Dinophyceae</taxon>
        <taxon>Prorocentrales</taxon>
        <taxon>Prorocentraceae</taxon>
        <taxon>Prorocentrum</taxon>
    </lineage>
</organism>
<dbReference type="Gene3D" id="2.60.120.10">
    <property type="entry name" value="Jelly Rolls"/>
    <property type="match status" value="1"/>
</dbReference>
<comment type="caution">
    <text evidence="3">The sequence shown here is derived from an EMBL/GenBank/DDBJ whole genome shotgun (WGS) entry which is preliminary data.</text>
</comment>
<evidence type="ECO:0000313" key="4">
    <source>
        <dbReference type="Proteomes" id="UP001189429"/>
    </source>
</evidence>
<name>A0ABN9SBC5_9DINO</name>